<dbReference type="SUPFAM" id="SSF52343">
    <property type="entry name" value="Ferredoxin reductase-like, C-terminal NADP-linked domain"/>
    <property type="match status" value="1"/>
</dbReference>
<sequence length="374" mass="41542">MMPNFTPGINIISPDSTMSKYYHLKVKEIIRETPDTVSIHFWHPWNEVIQYKPGQYLTILWPTPDGSSIRRSYSLSSSPFTDVSPAITVKRIYSGIVSNELISNTKADDILEVMQPLGTFCLDPNPDLARTVFLFCTGSGITPLLSITKSVLIAEPDSKIVLFYGNRSEEDIIFRDTLLALKNKYGDRLTVVYALTQPSGDWQGARGRLTPEKLRELLLPYAAGLSQPDSLFFLCGQNDFMEETRGLLLSIGANPDAIRSESFYIDQQLSQTVDKNDDSADRSESRQITLQYEGQTHELAVAPHQTVLEAALENDIDLPYSCQAGMCTACLGRVLKGTVRLDEYDALTAAEVAEGFILTCVAHPTSDDVVIEVE</sequence>
<keyword evidence="7" id="KW-0408">Iron</keyword>
<keyword evidence="12" id="KW-1185">Reference proteome</keyword>
<dbReference type="InterPro" id="IPR017927">
    <property type="entry name" value="FAD-bd_FR_type"/>
</dbReference>
<evidence type="ECO:0000256" key="5">
    <source>
        <dbReference type="ARBA" id="ARBA00022827"/>
    </source>
</evidence>
<dbReference type="CDD" id="cd00207">
    <property type="entry name" value="fer2"/>
    <property type="match status" value="1"/>
</dbReference>
<dbReference type="PROSITE" id="PS51384">
    <property type="entry name" value="FAD_FR"/>
    <property type="match status" value="1"/>
</dbReference>
<dbReference type="Gene3D" id="2.40.30.10">
    <property type="entry name" value="Translation factors"/>
    <property type="match status" value="1"/>
</dbReference>
<dbReference type="PRINTS" id="PR00371">
    <property type="entry name" value="FPNCR"/>
</dbReference>
<feature type="domain" description="FAD-binding FR-type" evidence="10">
    <location>
        <begin position="19"/>
        <end position="123"/>
    </location>
</feature>
<evidence type="ECO:0000256" key="6">
    <source>
        <dbReference type="ARBA" id="ARBA00023002"/>
    </source>
</evidence>
<gene>
    <name evidence="11" type="ORF">GCM10023091_20250</name>
</gene>
<dbReference type="InterPro" id="IPR039261">
    <property type="entry name" value="FNR_nucleotide-bd"/>
</dbReference>
<comment type="caution">
    <text evidence="11">The sequence shown here is derived from an EMBL/GenBank/DDBJ whole genome shotgun (WGS) entry which is preliminary data.</text>
</comment>
<accession>A0ABP8LWM7</accession>
<dbReference type="InterPro" id="IPR017938">
    <property type="entry name" value="Riboflavin_synthase-like_b-brl"/>
</dbReference>
<dbReference type="InterPro" id="IPR006058">
    <property type="entry name" value="2Fe2S_fd_BS"/>
</dbReference>
<dbReference type="Pfam" id="PF00175">
    <property type="entry name" value="NAD_binding_1"/>
    <property type="match status" value="1"/>
</dbReference>
<evidence type="ECO:0000256" key="2">
    <source>
        <dbReference type="ARBA" id="ARBA00022630"/>
    </source>
</evidence>
<dbReference type="SUPFAM" id="SSF63380">
    <property type="entry name" value="Riboflavin synthase domain-like"/>
    <property type="match status" value="1"/>
</dbReference>
<evidence type="ECO:0000259" key="10">
    <source>
        <dbReference type="PROSITE" id="PS51384"/>
    </source>
</evidence>
<reference evidence="12" key="1">
    <citation type="journal article" date="2019" name="Int. J. Syst. Evol. Microbiol.">
        <title>The Global Catalogue of Microorganisms (GCM) 10K type strain sequencing project: providing services to taxonomists for standard genome sequencing and annotation.</title>
        <authorList>
            <consortium name="The Broad Institute Genomics Platform"/>
            <consortium name="The Broad Institute Genome Sequencing Center for Infectious Disease"/>
            <person name="Wu L."/>
            <person name="Ma J."/>
        </authorList>
    </citation>
    <scope>NUCLEOTIDE SEQUENCE [LARGE SCALE GENOMIC DNA]</scope>
    <source>
        <strain evidence="12">JCM 31920</strain>
    </source>
</reference>
<keyword evidence="3" id="KW-0001">2Fe-2S</keyword>
<keyword evidence="4" id="KW-0479">Metal-binding</keyword>
<evidence type="ECO:0000256" key="8">
    <source>
        <dbReference type="ARBA" id="ARBA00023014"/>
    </source>
</evidence>
<dbReference type="PANTHER" id="PTHR47354">
    <property type="entry name" value="NADH OXIDOREDUCTASE HCR"/>
    <property type="match status" value="1"/>
</dbReference>
<proteinExistence type="predicted"/>
<dbReference type="SUPFAM" id="SSF54292">
    <property type="entry name" value="2Fe-2S ferredoxin-like"/>
    <property type="match status" value="1"/>
</dbReference>
<dbReference type="Proteomes" id="UP001501508">
    <property type="component" value="Unassembled WGS sequence"/>
</dbReference>
<evidence type="ECO:0000256" key="7">
    <source>
        <dbReference type="ARBA" id="ARBA00023004"/>
    </source>
</evidence>
<dbReference type="Gene3D" id="3.10.20.30">
    <property type="match status" value="1"/>
</dbReference>
<evidence type="ECO:0000259" key="9">
    <source>
        <dbReference type="PROSITE" id="PS51085"/>
    </source>
</evidence>
<keyword evidence="8" id="KW-0411">Iron-sulfur</keyword>
<dbReference type="InterPro" id="IPR008333">
    <property type="entry name" value="Cbr1-like_FAD-bd_dom"/>
</dbReference>
<feature type="domain" description="2Fe-2S ferredoxin-type" evidence="9">
    <location>
        <begin position="286"/>
        <end position="374"/>
    </location>
</feature>
<evidence type="ECO:0000256" key="4">
    <source>
        <dbReference type="ARBA" id="ARBA00022723"/>
    </source>
</evidence>
<dbReference type="Pfam" id="PF00111">
    <property type="entry name" value="Fer2"/>
    <property type="match status" value="1"/>
</dbReference>
<keyword evidence="5" id="KW-0274">FAD</keyword>
<dbReference type="Pfam" id="PF00970">
    <property type="entry name" value="FAD_binding_6"/>
    <property type="match status" value="1"/>
</dbReference>
<organism evidence="11 12">
    <name type="scientific">Ravibacter arvi</name>
    <dbReference type="NCBI Taxonomy" id="2051041"/>
    <lineage>
        <taxon>Bacteria</taxon>
        <taxon>Pseudomonadati</taxon>
        <taxon>Bacteroidota</taxon>
        <taxon>Cytophagia</taxon>
        <taxon>Cytophagales</taxon>
        <taxon>Spirosomataceae</taxon>
        <taxon>Ravibacter</taxon>
    </lineage>
</organism>
<keyword evidence="6" id="KW-0560">Oxidoreductase</keyword>
<dbReference type="CDD" id="cd06214">
    <property type="entry name" value="PA_degradation_oxidoreductase_like"/>
    <property type="match status" value="1"/>
</dbReference>
<evidence type="ECO:0000256" key="3">
    <source>
        <dbReference type="ARBA" id="ARBA00022714"/>
    </source>
</evidence>
<dbReference type="PRINTS" id="PR00406">
    <property type="entry name" value="CYTB5RDTASE"/>
</dbReference>
<dbReference type="EMBL" id="BAABEY010000020">
    <property type="protein sequence ID" value="GAA4438907.1"/>
    <property type="molecule type" value="Genomic_DNA"/>
</dbReference>
<dbReference type="InterPro" id="IPR001433">
    <property type="entry name" value="OxRdtase_FAD/NAD-bd"/>
</dbReference>
<name>A0ABP8LWM7_9BACT</name>
<evidence type="ECO:0000256" key="1">
    <source>
        <dbReference type="ARBA" id="ARBA00001974"/>
    </source>
</evidence>
<evidence type="ECO:0000313" key="12">
    <source>
        <dbReference type="Proteomes" id="UP001501508"/>
    </source>
</evidence>
<dbReference type="PANTHER" id="PTHR47354:SF8">
    <property type="entry name" value="1,2-PHENYLACETYL-COA EPOXIDASE, SUBUNIT E"/>
    <property type="match status" value="1"/>
</dbReference>
<comment type="cofactor">
    <cofactor evidence="1">
        <name>FAD</name>
        <dbReference type="ChEBI" id="CHEBI:57692"/>
    </cofactor>
</comment>
<dbReference type="InterPro" id="IPR050415">
    <property type="entry name" value="MRET"/>
</dbReference>
<dbReference type="InterPro" id="IPR036010">
    <property type="entry name" value="2Fe-2S_ferredoxin-like_sf"/>
</dbReference>
<evidence type="ECO:0000313" key="11">
    <source>
        <dbReference type="EMBL" id="GAA4438907.1"/>
    </source>
</evidence>
<keyword evidence="2" id="KW-0285">Flavoprotein</keyword>
<dbReference type="InterPro" id="IPR001041">
    <property type="entry name" value="2Fe-2S_ferredoxin-type"/>
</dbReference>
<dbReference type="Gene3D" id="3.40.50.80">
    <property type="entry name" value="Nucleotide-binding domain of ferredoxin-NADP reductase (FNR) module"/>
    <property type="match status" value="1"/>
</dbReference>
<dbReference type="PROSITE" id="PS00197">
    <property type="entry name" value="2FE2S_FER_1"/>
    <property type="match status" value="1"/>
</dbReference>
<dbReference type="InterPro" id="IPR001709">
    <property type="entry name" value="Flavoprot_Pyr_Nucl_cyt_Rdtase"/>
</dbReference>
<protein>
    <submittedName>
        <fullName evidence="11">Ferredoxin--NADP reductase</fullName>
    </submittedName>
</protein>
<dbReference type="InterPro" id="IPR012675">
    <property type="entry name" value="Beta-grasp_dom_sf"/>
</dbReference>
<dbReference type="PROSITE" id="PS51085">
    <property type="entry name" value="2FE2S_FER_2"/>
    <property type="match status" value="1"/>
</dbReference>